<name>A0ABV3DJW7_9ACTN</name>
<dbReference type="Proteomes" id="UP001551482">
    <property type="component" value="Unassembled WGS sequence"/>
</dbReference>
<dbReference type="EMBL" id="JBEZFP010000055">
    <property type="protein sequence ID" value="MEU8136049.1"/>
    <property type="molecule type" value="Genomic_DNA"/>
</dbReference>
<evidence type="ECO:0000313" key="3">
    <source>
        <dbReference type="Proteomes" id="UP001551482"/>
    </source>
</evidence>
<dbReference type="RefSeq" id="WP_358356275.1">
    <property type="nucleotide sequence ID" value="NZ_JBEZFP010000055.1"/>
</dbReference>
<proteinExistence type="predicted"/>
<protein>
    <submittedName>
        <fullName evidence="2">Uncharacterized protein</fullName>
    </submittedName>
</protein>
<comment type="caution">
    <text evidence="2">The sequence shown here is derived from an EMBL/GenBank/DDBJ whole genome shotgun (WGS) entry which is preliminary data.</text>
</comment>
<gene>
    <name evidence="2" type="ORF">AB0C36_21360</name>
</gene>
<feature type="compositionally biased region" description="Pro residues" evidence="1">
    <location>
        <begin position="96"/>
        <end position="105"/>
    </location>
</feature>
<evidence type="ECO:0000313" key="2">
    <source>
        <dbReference type="EMBL" id="MEU8136049.1"/>
    </source>
</evidence>
<feature type="region of interest" description="Disordered" evidence="1">
    <location>
        <begin position="63"/>
        <end position="137"/>
    </location>
</feature>
<keyword evidence="3" id="KW-1185">Reference proteome</keyword>
<organism evidence="2 3">
    <name type="scientific">Streptodolium elevatio</name>
    <dbReference type="NCBI Taxonomy" id="3157996"/>
    <lineage>
        <taxon>Bacteria</taxon>
        <taxon>Bacillati</taxon>
        <taxon>Actinomycetota</taxon>
        <taxon>Actinomycetes</taxon>
        <taxon>Kitasatosporales</taxon>
        <taxon>Streptomycetaceae</taxon>
        <taxon>Streptodolium</taxon>
    </lineage>
</organism>
<sequence length="137" mass="15233">MTPDDFDAVLAEAYDEPAFSNGSEGYGFMWANCDHCIHDKPHRDDTDPRGCPVIGVTMLGKRPRQFVDGPRDAEGRYSRAHQYVCTEYRHEDDGPPDPQPIPDPPGQDGLFPREDHEGVRMLTALPTREHVGGGSRG</sequence>
<reference evidence="2 3" key="1">
    <citation type="submission" date="2024-06" db="EMBL/GenBank/DDBJ databases">
        <title>The Natural Products Discovery Center: Release of the First 8490 Sequenced Strains for Exploring Actinobacteria Biosynthetic Diversity.</title>
        <authorList>
            <person name="Kalkreuter E."/>
            <person name="Kautsar S.A."/>
            <person name="Yang D."/>
            <person name="Bader C.D."/>
            <person name="Teijaro C.N."/>
            <person name="Fluegel L."/>
            <person name="Davis C.M."/>
            <person name="Simpson J.R."/>
            <person name="Lauterbach L."/>
            <person name="Steele A.D."/>
            <person name="Gui C."/>
            <person name="Meng S."/>
            <person name="Li G."/>
            <person name="Viehrig K."/>
            <person name="Ye F."/>
            <person name="Su P."/>
            <person name="Kiefer A.F."/>
            <person name="Nichols A."/>
            <person name="Cepeda A.J."/>
            <person name="Yan W."/>
            <person name="Fan B."/>
            <person name="Jiang Y."/>
            <person name="Adhikari A."/>
            <person name="Zheng C.-J."/>
            <person name="Schuster L."/>
            <person name="Cowan T.M."/>
            <person name="Smanski M.J."/>
            <person name="Chevrette M.G."/>
            <person name="De Carvalho L.P.S."/>
            <person name="Shen B."/>
        </authorList>
    </citation>
    <scope>NUCLEOTIDE SEQUENCE [LARGE SCALE GENOMIC DNA]</scope>
    <source>
        <strain evidence="2 3">NPDC048946</strain>
    </source>
</reference>
<evidence type="ECO:0000256" key="1">
    <source>
        <dbReference type="SAM" id="MobiDB-lite"/>
    </source>
</evidence>
<accession>A0ABV3DJW7</accession>